<keyword evidence="4" id="KW-0997">Cell inner membrane</keyword>
<keyword evidence="5 9" id="KW-0812">Transmembrane</keyword>
<feature type="transmembrane region" description="Helical" evidence="9">
    <location>
        <begin position="50"/>
        <end position="71"/>
    </location>
</feature>
<gene>
    <name evidence="10" type="ORF">SAMN04490209_1725</name>
</gene>
<evidence type="ECO:0000256" key="9">
    <source>
        <dbReference type="SAM" id="Phobius"/>
    </source>
</evidence>
<reference evidence="10 11" key="1">
    <citation type="submission" date="2016-10" db="EMBL/GenBank/DDBJ databases">
        <authorList>
            <person name="Varghese N."/>
            <person name="Submissions S."/>
        </authorList>
    </citation>
    <scope>NUCLEOTIDE SEQUENCE [LARGE SCALE GENOMIC DNA]</scope>
    <source>
        <strain evidence="10 11">BS2777</strain>
    </source>
</reference>
<dbReference type="InterPro" id="IPR036458">
    <property type="entry name" value="Na:dicarbo_symporter_sf"/>
</dbReference>
<dbReference type="GO" id="GO:0006835">
    <property type="term" value="P:dicarboxylic acid transport"/>
    <property type="evidence" value="ECO:0007669"/>
    <property type="project" value="TreeGrafter"/>
</dbReference>
<evidence type="ECO:0000256" key="8">
    <source>
        <dbReference type="ARBA" id="ARBA00023136"/>
    </source>
</evidence>
<dbReference type="PANTHER" id="PTHR42865:SF7">
    <property type="entry name" value="PROTON_GLUTAMATE-ASPARTATE SYMPORTER"/>
    <property type="match status" value="1"/>
</dbReference>
<comment type="subcellular location">
    <subcellularLocation>
        <location evidence="1">Cell membrane</location>
        <topology evidence="1">Multi-pass membrane protein</topology>
    </subcellularLocation>
</comment>
<keyword evidence="3" id="KW-1003">Cell membrane</keyword>
<keyword evidence="8 9" id="KW-0472">Membrane</keyword>
<evidence type="ECO:0000256" key="6">
    <source>
        <dbReference type="ARBA" id="ARBA00022847"/>
    </source>
</evidence>
<keyword evidence="7 9" id="KW-1133">Transmembrane helix</keyword>
<organism evidence="10 11">
    <name type="scientific">Pseudomonas rhodesiae</name>
    <dbReference type="NCBI Taxonomy" id="76760"/>
    <lineage>
        <taxon>Bacteria</taxon>
        <taxon>Pseudomonadati</taxon>
        <taxon>Pseudomonadota</taxon>
        <taxon>Gammaproteobacteria</taxon>
        <taxon>Pseudomonadales</taxon>
        <taxon>Pseudomonadaceae</taxon>
        <taxon>Pseudomonas</taxon>
    </lineage>
</organism>
<evidence type="ECO:0000256" key="5">
    <source>
        <dbReference type="ARBA" id="ARBA00022692"/>
    </source>
</evidence>
<evidence type="ECO:0000256" key="2">
    <source>
        <dbReference type="ARBA" id="ARBA00022448"/>
    </source>
</evidence>
<dbReference type="GO" id="GO:0015293">
    <property type="term" value="F:symporter activity"/>
    <property type="evidence" value="ECO:0007669"/>
    <property type="project" value="UniProtKB-KW"/>
</dbReference>
<evidence type="ECO:0000256" key="3">
    <source>
        <dbReference type="ARBA" id="ARBA00022475"/>
    </source>
</evidence>
<dbReference type="FunFam" id="1.10.3860.10:FF:000001">
    <property type="entry name" value="C4-dicarboxylate transport protein"/>
    <property type="match status" value="1"/>
</dbReference>
<evidence type="ECO:0000256" key="4">
    <source>
        <dbReference type="ARBA" id="ARBA00022519"/>
    </source>
</evidence>
<feature type="transmembrane region" description="Helical" evidence="9">
    <location>
        <begin position="224"/>
        <end position="247"/>
    </location>
</feature>
<name>A0AAE8HB01_9PSED</name>
<evidence type="ECO:0000256" key="1">
    <source>
        <dbReference type="ARBA" id="ARBA00004651"/>
    </source>
</evidence>
<evidence type="ECO:0000313" key="11">
    <source>
        <dbReference type="Proteomes" id="UP000182085"/>
    </source>
</evidence>
<keyword evidence="11" id="KW-1185">Reference proteome</keyword>
<feature type="transmembrane region" description="Helical" evidence="9">
    <location>
        <begin position="193"/>
        <end position="212"/>
    </location>
</feature>
<evidence type="ECO:0000256" key="7">
    <source>
        <dbReference type="ARBA" id="ARBA00022989"/>
    </source>
</evidence>
<proteinExistence type="predicted"/>
<dbReference type="GO" id="GO:0005886">
    <property type="term" value="C:plasma membrane"/>
    <property type="evidence" value="ECO:0007669"/>
    <property type="project" value="UniProtKB-SubCell"/>
</dbReference>
<dbReference type="InterPro" id="IPR001991">
    <property type="entry name" value="Na-dicarboxylate_symporter"/>
</dbReference>
<dbReference type="Proteomes" id="UP000182085">
    <property type="component" value="Chromosome I"/>
</dbReference>
<dbReference type="Pfam" id="PF00375">
    <property type="entry name" value="SDF"/>
    <property type="match status" value="1"/>
</dbReference>
<dbReference type="AlphaFoldDB" id="A0AAE8HB01"/>
<accession>A0AAE8HB01</accession>
<keyword evidence="2" id="KW-0813">Transport</keyword>
<dbReference type="Gene3D" id="1.10.3860.10">
    <property type="entry name" value="Sodium:dicarboxylate symporter"/>
    <property type="match status" value="1"/>
</dbReference>
<keyword evidence="6" id="KW-0769">Symport</keyword>
<protein>
    <submittedName>
        <fullName evidence="10">Na+/H+-dicarboxylate symporter</fullName>
    </submittedName>
</protein>
<dbReference type="EMBL" id="LT629801">
    <property type="protein sequence ID" value="SDV00409.1"/>
    <property type="molecule type" value="Genomic_DNA"/>
</dbReference>
<evidence type="ECO:0000313" key="10">
    <source>
        <dbReference type="EMBL" id="SDV00409.1"/>
    </source>
</evidence>
<dbReference type="PRINTS" id="PR00173">
    <property type="entry name" value="EDTRNSPORT"/>
</dbReference>
<dbReference type="RefSeq" id="WP_034138153.1">
    <property type="nucleotide sequence ID" value="NZ_BAAAEG010000001.1"/>
</dbReference>
<dbReference type="SUPFAM" id="SSF118215">
    <property type="entry name" value="Proton glutamate symport protein"/>
    <property type="match status" value="1"/>
</dbReference>
<feature type="transmembrane region" description="Helical" evidence="9">
    <location>
        <begin position="83"/>
        <end position="105"/>
    </location>
</feature>
<sequence>MNKLIVRFILIAMALGIILGAGVHHTVTDAKMLTDISGYLSIGTDVFMRLIKMIIGPLVFATLVPGLARIGDSSDIGRVGAKAMAWFISASFISLLLGLLLANLLQPGVGMNLTLPAADAQSGLNTAAFSLKEFITHLVPRSIAEAMAQNEILQIVVFSIFCGTALAGIGPKGEPVVALIESISHMMLKITEFVMWLAPLAVFTAVANIIALKGLGIVITFAKFIGCFYLGIIALWALLIIAGYLVLGRRVFELIRTVKGPFLLSFFTASSEASFPQLLVCLDKFGVKRKISGFVLPLGYSFNLDGTMVYCTFTVLFIAQAYGIDMPLTTQLGMLLMLMVTSKGIAGVPRASLIVIAATLTHFGLPEEGILLVMAIDTFLDMGRSATNSVGNSIACAVVAKWEGALQSSKEAEAELEATNLSLKPTMPEYAVLDREEAMRT</sequence>
<dbReference type="PANTHER" id="PTHR42865">
    <property type="entry name" value="PROTON/GLUTAMATE-ASPARTATE SYMPORTER"/>
    <property type="match status" value="1"/>
</dbReference>